<dbReference type="Gene3D" id="3.90.78.10">
    <property type="entry name" value="UDP-N-acetylenolpyruvoylglucosamine reductase, C-terminal domain"/>
    <property type="match status" value="1"/>
</dbReference>
<protein>
    <recommendedName>
        <fullName evidence="6 19">UDP-N-acetylenolpyruvoylglucosamine reductase</fullName>
        <ecNumber evidence="5 19">1.3.1.98</ecNumber>
    </recommendedName>
    <alternativeName>
        <fullName evidence="17 19">UDP-N-acetylmuramate dehydrogenase</fullName>
    </alternativeName>
</protein>
<dbReference type="InterPro" id="IPR016166">
    <property type="entry name" value="FAD-bd_PCMH"/>
</dbReference>
<keyword evidence="8 19" id="KW-0132">Cell division</keyword>
<dbReference type="InterPro" id="IPR006094">
    <property type="entry name" value="Oxid_FAD_bind_N"/>
</dbReference>
<organism evidence="21 22">
    <name type="scientific">Treponema lecithinolyticum ATCC 700332</name>
    <dbReference type="NCBI Taxonomy" id="1321815"/>
    <lineage>
        <taxon>Bacteria</taxon>
        <taxon>Pseudomonadati</taxon>
        <taxon>Spirochaetota</taxon>
        <taxon>Spirochaetia</taxon>
        <taxon>Spirochaetales</taxon>
        <taxon>Treponemataceae</taxon>
        <taxon>Treponema</taxon>
    </lineage>
</organism>
<keyword evidence="12 19" id="KW-0133">Cell shape</keyword>
<dbReference type="InterPro" id="IPR011601">
    <property type="entry name" value="MurB_C"/>
</dbReference>
<dbReference type="Gene3D" id="3.30.43.10">
    <property type="entry name" value="Uridine Diphospho-n-acetylenolpyruvylglucosamine Reductase, domain 2"/>
    <property type="match status" value="1"/>
</dbReference>
<evidence type="ECO:0000256" key="8">
    <source>
        <dbReference type="ARBA" id="ARBA00022618"/>
    </source>
</evidence>
<dbReference type="Pfam" id="PF01565">
    <property type="entry name" value="FAD_binding_4"/>
    <property type="match status" value="1"/>
</dbReference>
<feature type="active site" evidence="19">
    <location>
        <position position="333"/>
    </location>
</feature>
<evidence type="ECO:0000256" key="6">
    <source>
        <dbReference type="ARBA" id="ARBA00015188"/>
    </source>
</evidence>
<sequence>MRYDEPLRFYTTFKVGGNAEVFAQPENIKSFMHLLCILKTENVPFWVLGGGSNVVISDTGITGFTVTTSSLNRIEANNSSALVVCEAGCSFEKLTAFCCENGLSGLEEFAGLPGSVGGAVYMNARCYEKSISDVLGYADYFVPVSDPAVSTPNLSAHKVDICGVKNSDLPPLCRYNINCADWDYKKSPFMPAPGSAQRTLCNDALCADTPCGAISCSEHPVIVKAAFKVCAAEPKTVAQKSRFFVQDREKKGQFRYPSAGSVFKNNRTFGKPSGKLIDEAGLRGLQIGQAQVAPWHGNFIINLGGASADSIKELVKRIQTEVKKHSGHELECEILFY</sequence>
<evidence type="ECO:0000256" key="15">
    <source>
        <dbReference type="ARBA" id="ARBA00023306"/>
    </source>
</evidence>
<evidence type="ECO:0000256" key="10">
    <source>
        <dbReference type="ARBA" id="ARBA00022827"/>
    </source>
</evidence>
<dbReference type="EMBL" id="AWVH01000026">
    <property type="protein sequence ID" value="ERJ93329.1"/>
    <property type="molecule type" value="Genomic_DNA"/>
</dbReference>
<dbReference type="InterPro" id="IPR036635">
    <property type="entry name" value="MurB_C_sf"/>
</dbReference>
<dbReference type="HAMAP" id="MF_00037">
    <property type="entry name" value="MurB"/>
    <property type="match status" value="1"/>
</dbReference>
<comment type="similarity">
    <text evidence="19">Belongs to the MurB family.</text>
</comment>
<comment type="catalytic activity">
    <reaction evidence="18 19">
        <text>UDP-N-acetyl-alpha-D-muramate + NADP(+) = UDP-N-acetyl-3-O-(1-carboxyvinyl)-alpha-D-glucosamine + NADPH + H(+)</text>
        <dbReference type="Rhea" id="RHEA:12248"/>
        <dbReference type="ChEBI" id="CHEBI:15378"/>
        <dbReference type="ChEBI" id="CHEBI:57783"/>
        <dbReference type="ChEBI" id="CHEBI:58349"/>
        <dbReference type="ChEBI" id="CHEBI:68483"/>
        <dbReference type="ChEBI" id="CHEBI:70757"/>
        <dbReference type="EC" id="1.3.1.98"/>
    </reaction>
</comment>
<comment type="caution">
    <text evidence="21">The sequence shown here is derived from an EMBL/GenBank/DDBJ whole genome shotgun (WGS) entry which is preliminary data.</text>
</comment>
<evidence type="ECO:0000256" key="5">
    <source>
        <dbReference type="ARBA" id="ARBA00012518"/>
    </source>
</evidence>
<comment type="cofactor">
    <cofactor evidence="1 19">
        <name>FAD</name>
        <dbReference type="ChEBI" id="CHEBI:57692"/>
    </cofactor>
</comment>
<proteinExistence type="inferred from homology"/>
<feature type="active site" description="Proton donor" evidence="19">
    <location>
        <position position="261"/>
    </location>
</feature>
<dbReference type="PROSITE" id="PS51387">
    <property type="entry name" value="FAD_PCMH"/>
    <property type="match status" value="1"/>
</dbReference>
<keyword evidence="9 19" id="KW-0285">Flavoprotein</keyword>
<dbReference type="SUPFAM" id="SSF56194">
    <property type="entry name" value="Uridine diphospho-N-Acetylenolpyruvylglucosamine reductase, MurB, C-terminal domain"/>
    <property type="match status" value="1"/>
</dbReference>
<dbReference type="EC" id="1.3.1.98" evidence="5 19"/>
<evidence type="ECO:0000256" key="9">
    <source>
        <dbReference type="ARBA" id="ARBA00022630"/>
    </source>
</evidence>
<evidence type="ECO:0000313" key="21">
    <source>
        <dbReference type="EMBL" id="ERJ93329.1"/>
    </source>
</evidence>
<evidence type="ECO:0000313" key="22">
    <source>
        <dbReference type="Proteomes" id="UP000016649"/>
    </source>
</evidence>
<evidence type="ECO:0000256" key="7">
    <source>
        <dbReference type="ARBA" id="ARBA00022490"/>
    </source>
</evidence>
<keyword evidence="10 19" id="KW-0274">FAD</keyword>
<feature type="domain" description="FAD-binding PCMH-type" evidence="20">
    <location>
        <begin position="14"/>
        <end position="232"/>
    </location>
</feature>
<evidence type="ECO:0000256" key="19">
    <source>
        <dbReference type="HAMAP-Rule" id="MF_00037"/>
    </source>
</evidence>
<name>A0ABN0NZ24_TRELE</name>
<dbReference type="PANTHER" id="PTHR21071">
    <property type="entry name" value="UDP-N-ACETYLENOLPYRUVOYLGLUCOSAMINE REDUCTASE"/>
    <property type="match status" value="1"/>
</dbReference>
<dbReference type="Pfam" id="PF02873">
    <property type="entry name" value="MurB_C"/>
    <property type="match status" value="1"/>
</dbReference>
<evidence type="ECO:0000256" key="17">
    <source>
        <dbReference type="ARBA" id="ARBA00031026"/>
    </source>
</evidence>
<dbReference type="PANTHER" id="PTHR21071:SF4">
    <property type="entry name" value="UDP-N-ACETYLENOLPYRUVOYLGLUCOSAMINE REDUCTASE"/>
    <property type="match status" value="1"/>
</dbReference>
<comment type="subcellular location">
    <subcellularLocation>
        <location evidence="3 19">Cytoplasm</location>
    </subcellularLocation>
</comment>
<evidence type="ECO:0000256" key="14">
    <source>
        <dbReference type="ARBA" id="ARBA00023002"/>
    </source>
</evidence>
<dbReference type="InterPro" id="IPR016167">
    <property type="entry name" value="FAD-bd_PCMH_sub1"/>
</dbReference>
<keyword evidence="22" id="KW-1185">Reference proteome</keyword>
<keyword evidence="16 19" id="KW-0961">Cell wall biogenesis/degradation</keyword>
<dbReference type="InterPro" id="IPR016169">
    <property type="entry name" value="FAD-bd_PCMH_sub2"/>
</dbReference>
<keyword evidence="14 19" id="KW-0560">Oxidoreductase</keyword>
<evidence type="ECO:0000256" key="11">
    <source>
        <dbReference type="ARBA" id="ARBA00022857"/>
    </source>
</evidence>
<evidence type="ECO:0000256" key="13">
    <source>
        <dbReference type="ARBA" id="ARBA00022984"/>
    </source>
</evidence>
<evidence type="ECO:0000256" key="4">
    <source>
        <dbReference type="ARBA" id="ARBA00004752"/>
    </source>
</evidence>
<keyword evidence="15 19" id="KW-0131">Cell cycle</keyword>
<evidence type="ECO:0000256" key="3">
    <source>
        <dbReference type="ARBA" id="ARBA00004496"/>
    </source>
</evidence>
<keyword evidence="11 19" id="KW-0521">NADP</keyword>
<dbReference type="InterPro" id="IPR003170">
    <property type="entry name" value="MurB"/>
</dbReference>
<dbReference type="InterPro" id="IPR036318">
    <property type="entry name" value="FAD-bd_PCMH-like_sf"/>
</dbReference>
<evidence type="ECO:0000256" key="1">
    <source>
        <dbReference type="ARBA" id="ARBA00001974"/>
    </source>
</evidence>
<evidence type="ECO:0000256" key="12">
    <source>
        <dbReference type="ARBA" id="ARBA00022960"/>
    </source>
</evidence>
<gene>
    <name evidence="19" type="primary">murB</name>
    <name evidence="21" type="ORF">HMPREF9193_01002</name>
</gene>
<reference evidence="21 22" key="1">
    <citation type="submission" date="2013-08" db="EMBL/GenBank/DDBJ databases">
        <authorList>
            <person name="Weinstock G."/>
            <person name="Sodergren E."/>
            <person name="Wylie T."/>
            <person name="Fulton L."/>
            <person name="Fulton R."/>
            <person name="Fronick C."/>
            <person name="O'Laughlin M."/>
            <person name="Godfrey J."/>
            <person name="Miner T."/>
            <person name="Herter B."/>
            <person name="Appelbaum E."/>
            <person name="Cordes M."/>
            <person name="Lek S."/>
            <person name="Wollam A."/>
            <person name="Pepin K.H."/>
            <person name="Palsikar V.B."/>
            <person name="Mitreva M."/>
            <person name="Wilson R.K."/>
        </authorList>
    </citation>
    <scope>NUCLEOTIDE SEQUENCE [LARGE SCALE GENOMIC DNA]</scope>
    <source>
        <strain evidence="21 22">ATCC 700332</strain>
    </source>
</reference>
<comment type="caution">
    <text evidence="19">Lacks conserved residue(s) required for the propagation of feature annotation.</text>
</comment>
<accession>A0ABN0NZ24</accession>
<evidence type="ECO:0000256" key="2">
    <source>
        <dbReference type="ARBA" id="ARBA00003921"/>
    </source>
</evidence>
<dbReference type="Proteomes" id="UP000016649">
    <property type="component" value="Unassembled WGS sequence"/>
</dbReference>
<keyword evidence="13 19" id="KW-0573">Peptidoglycan synthesis</keyword>
<comment type="pathway">
    <text evidence="4 19">Cell wall biogenesis; peptidoglycan biosynthesis.</text>
</comment>
<evidence type="ECO:0000259" key="20">
    <source>
        <dbReference type="PROSITE" id="PS51387"/>
    </source>
</evidence>
<comment type="function">
    <text evidence="2 19">Cell wall formation.</text>
</comment>
<dbReference type="SUPFAM" id="SSF56176">
    <property type="entry name" value="FAD-binding/transporter-associated domain-like"/>
    <property type="match status" value="1"/>
</dbReference>
<evidence type="ECO:0000256" key="16">
    <source>
        <dbReference type="ARBA" id="ARBA00023316"/>
    </source>
</evidence>
<evidence type="ECO:0000256" key="18">
    <source>
        <dbReference type="ARBA" id="ARBA00048914"/>
    </source>
</evidence>
<keyword evidence="7 19" id="KW-0963">Cytoplasm</keyword>
<dbReference type="Gene3D" id="3.30.465.10">
    <property type="match status" value="1"/>
</dbReference>